<reference evidence="3" key="1">
    <citation type="submission" date="2013-09" db="EMBL/GenBank/DDBJ databases">
        <title>Corchorus olitorius genome sequencing.</title>
        <authorList>
            <person name="Alam M."/>
            <person name="Haque M.S."/>
            <person name="Islam M.S."/>
            <person name="Emdad E.M."/>
            <person name="Islam M.M."/>
            <person name="Ahmed B."/>
            <person name="Halim A."/>
            <person name="Hossen Q.M.M."/>
            <person name="Hossain M.Z."/>
            <person name="Ahmed R."/>
            <person name="Khan M.M."/>
            <person name="Islam R."/>
            <person name="Rashid M.M."/>
            <person name="Khan S.A."/>
            <person name="Rahman M.S."/>
            <person name="Alam M."/>
            <person name="Yahiya A.S."/>
            <person name="Khan M.S."/>
            <person name="Azam M.S."/>
            <person name="Haque T."/>
            <person name="Lashkar M.Z.H."/>
            <person name="Akhand A.I."/>
            <person name="Morshed G."/>
            <person name="Roy S."/>
            <person name="Uddin K.S."/>
            <person name="Rabeya T."/>
            <person name="Hossain A.S."/>
            <person name="Chowdhury A."/>
            <person name="Snigdha A.R."/>
            <person name="Mortoza M.S."/>
            <person name="Matin S.A."/>
            <person name="Hoque S.M.E."/>
            <person name="Islam M.K."/>
            <person name="Roy D.K."/>
            <person name="Haider R."/>
            <person name="Moosa M.M."/>
            <person name="Elias S.M."/>
            <person name="Hasan A.M."/>
            <person name="Jahan S."/>
            <person name="Shafiuddin M."/>
            <person name="Mahmood N."/>
            <person name="Shommy N.S."/>
        </authorList>
    </citation>
    <scope>NUCLEOTIDE SEQUENCE [LARGE SCALE GENOMIC DNA]</scope>
    <source>
        <strain evidence="3">cv. O-4</strain>
    </source>
</reference>
<name>A0A1R3K557_9ROSI</name>
<proteinExistence type="predicted"/>
<dbReference type="Proteomes" id="UP000187203">
    <property type="component" value="Unassembled WGS sequence"/>
</dbReference>
<evidence type="ECO:0000313" key="2">
    <source>
        <dbReference type="EMBL" id="OMP02219.1"/>
    </source>
</evidence>
<sequence>MKKYNEKPPVATKAAIPSSPRSATPELAK</sequence>
<comment type="caution">
    <text evidence="2">The sequence shown here is derived from an EMBL/GenBank/DDBJ whole genome shotgun (WGS) entry which is preliminary data.</text>
</comment>
<evidence type="ECO:0000313" key="3">
    <source>
        <dbReference type="Proteomes" id="UP000187203"/>
    </source>
</evidence>
<dbReference type="EMBL" id="AWUE01014664">
    <property type="protein sequence ID" value="OMP02219.1"/>
    <property type="molecule type" value="Genomic_DNA"/>
</dbReference>
<protein>
    <submittedName>
        <fullName evidence="2">Uncharacterized protein</fullName>
    </submittedName>
</protein>
<accession>A0A1R3K557</accession>
<evidence type="ECO:0000256" key="1">
    <source>
        <dbReference type="SAM" id="MobiDB-lite"/>
    </source>
</evidence>
<dbReference type="AlphaFoldDB" id="A0A1R3K557"/>
<keyword evidence="3" id="KW-1185">Reference proteome</keyword>
<organism evidence="2 3">
    <name type="scientific">Corchorus olitorius</name>
    <dbReference type="NCBI Taxonomy" id="93759"/>
    <lineage>
        <taxon>Eukaryota</taxon>
        <taxon>Viridiplantae</taxon>
        <taxon>Streptophyta</taxon>
        <taxon>Embryophyta</taxon>
        <taxon>Tracheophyta</taxon>
        <taxon>Spermatophyta</taxon>
        <taxon>Magnoliopsida</taxon>
        <taxon>eudicotyledons</taxon>
        <taxon>Gunneridae</taxon>
        <taxon>Pentapetalae</taxon>
        <taxon>rosids</taxon>
        <taxon>malvids</taxon>
        <taxon>Malvales</taxon>
        <taxon>Malvaceae</taxon>
        <taxon>Grewioideae</taxon>
        <taxon>Apeibeae</taxon>
        <taxon>Corchorus</taxon>
    </lineage>
</organism>
<feature type="region of interest" description="Disordered" evidence="1">
    <location>
        <begin position="1"/>
        <end position="29"/>
    </location>
</feature>
<gene>
    <name evidence="2" type="ORF">COLO4_11271</name>
</gene>